<feature type="region of interest" description="Disordered" evidence="1">
    <location>
        <begin position="76"/>
        <end position="95"/>
    </location>
</feature>
<dbReference type="Proteomes" id="UP000799772">
    <property type="component" value="Unassembled WGS sequence"/>
</dbReference>
<keyword evidence="3" id="KW-1185">Reference proteome</keyword>
<dbReference type="OrthoDB" id="4146887at2759"/>
<dbReference type="PANTHER" id="PTHR39609">
    <property type="entry name" value="RFEG-RELATED"/>
    <property type="match status" value="1"/>
</dbReference>
<feature type="region of interest" description="Disordered" evidence="1">
    <location>
        <begin position="115"/>
        <end position="151"/>
    </location>
</feature>
<evidence type="ECO:0000313" key="2">
    <source>
        <dbReference type="EMBL" id="KAF2104146.1"/>
    </source>
</evidence>
<evidence type="ECO:0000313" key="3">
    <source>
        <dbReference type="Proteomes" id="UP000799772"/>
    </source>
</evidence>
<dbReference type="EMBL" id="ML978121">
    <property type="protein sequence ID" value="KAF2104146.1"/>
    <property type="molecule type" value="Genomic_DNA"/>
</dbReference>
<gene>
    <name evidence="2" type="ORF">NA57DRAFT_70359</name>
</gene>
<dbReference type="AlphaFoldDB" id="A0A9P4ITT0"/>
<feature type="compositionally biased region" description="Polar residues" evidence="1">
    <location>
        <begin position="240"/>
        <end position="255"/>
    </location>
</feature>
<dbReference type="PANTHER" id="PTHR39609:SF1">
    <property type="entry name" value="RFEG"/>
    <property type="match status" value="1"/>
</dbReference>
<feature type="compositionally biased region" description="Polar residues" evidence="1">
    <location>
        <begin position="294"/>
        <end position="319"/>
    </location>
</feature>
<evidence type="ECO:0000256" key="1">
    <source>
        <dbReference type="SAM" id="MobiDB-lite"/>
    </source>
</evidence>
<sequence length="344" mass="37028">MPSSSMHTRERMNKWFQPGDGIAREVITADIQRYLGRDALVRPGTQNGAEGYWITAYRNLTSEMVTDLKQDSLRWRAEQQGHSTRGGSPHITRDLKGARYPDLAAAAPAYLDSQTHQSRQYYGPSVTPAPVESHYGAPAPQRDPYGAAPVRETAGYPSQAHAAYAVSAGYPQSTGATYQSQPAGYQEASYQSPASAYSNIHAPTPSAYSSASNYSASTQASSYSSASPGYPAPAQGSGYVTSTTPQSYDQSSQPRTVAYEGYAPPGTRTAADPYAAYRTTQGQAQPGYGYPAGTATTSRENVYQSGQAQPAGSRYLNTPSRNHLDIWLDDAKPPSMQYDDRGVL</sequence>
<feature type="compositionally biased region" description="Low complexity" evidence="1">
    <location>
        <begin position="219"/>
        <end position="239"/>
    </location>
</feature>
<comment type="caution">
    <text evidence="2">The sequence shown here is derived from an EMBL/GenBank/DDBJ whole genome shotgun (WGS) entry which is preliminary data.</text>
</comment>
<feature type="region of interest" description="Disordered" evidence="1">
    <location>
        <begin position="282"/>
        <end position="319"/>
    </location>
</feature>
<accession>A0A9P4ITT0</accession>
<reference evidence="2" key="1">
    <citation type="journal article" date="2020" name="Stud. Mycol.">
        <title>101 Dothideomycetes genomes: a test case for predicting lifestyles and emergence of pathogens.</title>
        <authorList>
            <person name="Haridas S."/>
            <person name="Albert R."/>
            <person name="Binder M."/>
            <person name="Bloem J."/>
            <person name="Labutti K."/>
            <person name="Salamov A."/>
            <person name="Andreopoulos B."/>
            <person name="Baker S."/>
            <person name="Barry K."/>
            <person name="Bills G."/>
            <person name="Bluhm B."/>
            <person name="Cannon C."/>
            <person name="Castanera R."/>
            <person name="Culley D."/>
            <person name="Daum C."/>
            <person name="Ezra D."/>
            <person name="Gonzalez J."/>
            <person name="Henrissat B."/>
            <person name="Kuo A."/>
            <person name="Liang C."/>
            <person name="Lipzen A."/>
            <person name="Lutzoni F."/>
            <person name="Magnuson J."/>
            <person name="Mondo S."/>
            <person name="Nolan M."/>
            <person name="Ohm R."/>
            <person name="Pangilinan J."/>
            <person name="Park H.-J."/>
            <person name="Ramirez L."/>
            <person name="Alfaro M."/>
            <person name="Sun H."/>
            <person name="Tritt A."/>
            <person name="Yoshinaga Y."/>
            <person name="Zwiers L.-H."/>
            <person name="Turgeon B."/>
            <person name="Goodwin S."/>
            <person name="Spatafora J."/>
            <person name="Crous P."/>
            <person name="Grigoriev I."/>
        </authorList>
    </citation>
    <scope>NUCLEOTIDE SEQUENCE</scope>
    <source>
        <strain evidence="2">CBS 133067</strain>
    </source>
</reference>
<proteinExistence type="predicted"/>
<organism evidence="2 3">
    <name type="scientific">Rhizodiscina lignyota</name>
    <dbReference type="NCBI Taxonomy" id="1504668"/>
    <lineage>
        <taxon>Eukaryota</taxon>
        <taxon>Fungi</taxon>
        <taxon>Dikarya</taxon>
        <taxon>Ascomycota</taxon>
        <taxon>Pezizomycotina</taxon>
        <taxon>Dothideomycetes</taxon>
        <taxon>Pleosporomycetidae</taxon>
        <taxon>Aulographales</taxon>
        <taxon>Rhizodiscinaceae</taxon>
        <taxon>Rhizodiscina</taxon>
    </lineage>
</organism>
<protein>
    <submittedName>
        <fullName evidence="2">Uncharacterized protein</fullName>
    </submittedName>
</protein>
<name>A0A9P4ITT0_9PEZI</name>
<feature type="region of interest" description="Disordered" evidence="1">
    <location>
        <begin position="219"/>
        <end position="270"/>
    </location>
</feature>